<keyword evidence="4 5" id="KW-0093">Biotin biosynthesis</keyword>
<keyword evidence="2 5" id="KW-0808">Transferase</keyword>
<gene>
    <name evidence="5 7" type="primary">bioC</name>
    <name evidence="7" type="ORF">GCM10022228_22410</name>
</gene>
<dbReference type="InterPro" id="IPR029063">
    <property type="entry name" value="SAM-dependent_MTases_sf"/>
</dbReference>
<comment type="caution">
    <text evidence="7">The sequence shown here is derived from an EMBL/GenBank/DDBJ whole genome shotgun (WGS) entry which is preliminary data.</text>
</comment>
<dbReference type="PANTHER" id="PTHR43591">
    <property type="entry name" value="METHYLTRANSFERASE"/>
    <property type="match status" value="1"/>
</dbReference>
<dbReference type="HAMAP" id="MF_00835">
    <property type="entry name" value="BioC"/>
    <property type="match status" value="1"/>
</dbReference>
<keyword evidence="1 5" id="KW-0489">Methyltransferase</keyword>
<dbReference type="InterPro" id="IPR011814">
    <property type="entry name" value="BioC"/>
</dbReference>
<protein>
    <recommendedName>
        <fullName evidence="5">Malonyl-[acyl-carrier protein] O-methyltransferase</fullName>
        <shortName evidence="5">Malonyl-ACP O-methyltransferase</shortName>
        <ecNumber evidence="5">2.1.1.197</ecNumber>
    </recommendedName>
    <alternativeName>
        <fullName evidence="5">Biotin synthesis protein BioC</fullName>
    </alternativeName>
</protein>
<evidence type="ECO:0000313" key="8">
    <source>
        <dbReference type="Proteomes" id="UP001500133"/>
    </source>
</evidence>
<comment type="pathway">
    <text evidence="5">Cofactor biosynthesis; biotin biosynthesis.</text>
</comment>
<evidence type="ECO:0000256" key="3">
    <source>
        <dbReference type="ARBA" id="ARBA00022691"/>
    </source>
</evidence>
<accession>A0ABP7LZL9</accession>
<dbReference type="SUPFAM" id="SSF53335">
    <property type="entry name" value="S-adenosyl-L-methionine-dependent methyltransferases"/>
    <property type="match status" value="1"/>
</dbReference>
<comment type="function">
    <text evidence="5">Converts the free carboxyl group of a malonyl-thioester to its methyl ester by transfer of a methyl group from S-adenosyl-L-methionine (SAM). It allows to synthesize pimeloyl-ACP via the fatty acid synthetic pathway.</text>
</comment>
<keyword evidence="3 5" id="KW-0949">S-adenosyl-L-methionine</keyword>
<dbReference type="InterPro" id="IPR041698">
    <property type="entry name" value="Methyltransf_25"/>
</dbReference>
<comment type="similarity">
    <text evidence="5">Belongs to the methyltransferase superfamily.</text>
</comment>
<dbReference type="Gene3D" id="3.40.50.150">
    <property type="entry name" value="Vaccinia Virus protein VP39"/>
    <property type="match status" value="1"/>
</dbReference>
<comment type="catalytic activity">
    <reaction evidence="5">
        <text>malonyl-[ACP] + S-adenosyl-L-methionine = malonyl-[ACP] methyl ester + S-adenosyl-L-homocysteine</text>
        <dbReference type="Rhea" id="RHEA:17105"/>
        <dbReference type="Rhea" id="RHEA-COMP:9623"/>
        <dbReference type="Rhea" id="RHEA-COMP:9954"/>
        <dbReference type="ChEBI" id="CHEBI:57856"/>
        <dbReference type="ChEBI" id="CHEBI:59789"/>
        <dbReference type="ChEBI" id="CHEBI:78449"/>
        <dbReference type="ChEBI" id="CHEBI:78845"/>
        <dbReference type="EC" id="2.1.1.197"/>
    </reaction>
</comment>
<reference evidence="8" key="1">
    <citation type="journal article" date="2019" name="Int. J. Syst. Evol. Microbiol.">
        <title>The Global Catalogue of Microorganisms (GCM) 10K type strain sequencing project: providing services to taxonomists for standard genome sequencing and annotation.</title>
        <authorList>
            <consortium name="The Broad Institute Genomics Platform"/>
            <consortium name="The Broad Institute Genome Sequencing Center for Infectious Disease"/>
            <person name="Wu L."/>
            <person name="Ma J."/>
        </authorList>
    </citation>
    <scope>NUCLEOTIDE SEQUENCE [LARGE SCALE GENOMIC DNA]</scope>
    <source>
        <strain evidence="8">JCM 16914</strain>
    </source>
</reference>
<dbReference type="Proteomes" id="UP001500133">
    <property type="component" value="Unassembled WGS sequence"/>
</dbReference>
<evidence type="ECO:0000256" key="5">
    <source>
        <dbReference type="HAMAP-Rule" id="MF_00835"/>
    </source>
</evidence>
<evidence type="ECO:0000259" key="6">
    <source>
        <dbReference type="Pfam" id="PF13649"/>
    </source>
</evidence>
<proteinExistence type="inferred from homology"/>
<dbReference type="Pfam" id="PF13649">
    <property type="entry name" value="Methyltransf_25"/>
    <property type="match status" value="1"/>
</dbReference>
<name>A0ABP7LZL9_9GAMM</name>
<dbReference type="EMBL" id="BAAAZT010000077">
    <property type="protein sequence ID" value="GAA3910839.1"/>
    <property type="molecule type" value="Genomic_DNA"/>
</dbReference>
<evidence type="ECO:0000256" key="4">
    <source>
        <dbReference type="ARBA" id="ARBA00022756"/>
    </source>
</evidence>
<organism evidence="7 8">
    <name type="scientific">Halomonas cibimaris</name>
    <dbReference type="NCBI Taxonomy" id="657012"/>
    <lineage>
        <taxon>Bacteria</taxon>
        <taxon>Pseudomonadati</taxon>
        <taxon>Pseudomonadota</taxon>
        <taxon>Gammaproteobacteria</taxon>
        <taxon>Oceanospirillales</taxon>
        <taxon>Halomonadaceae</taxon>
        <taxon>Halomonas</taxon>
    </lineage>
</organism>
<evidence type="ECO:0000256" key="1">
    <source>
        <dbReference type="ARBA" id="ARBA00022603"/>
    </source>
</evidence>
<feature type="domain" description="Methyltransferase" evidence="6">
    <location>
        <begin position="65"/>
        <end position="155"/>
    </location>
</feature>
<dbReference type="RefSeq" id="WP_344705030.1">
    <property type="nucleotide sequence ID" value="NZ_BAAAZT010000077.1"/>
</dbReference>
<evidence type="ECO:0000313" key="7">
    <source>
        <dbReference type="EMBL" id="GAA3910839.1"/>
    </source>
</evidence>
<dbReference type="PANTHER" id="PTHR43591:SF24">
    <property type="entry name" value="2-METHOXY-6-POLYPRENYL-1,4-BENZOQUINOL METHYLASE, MITOCHONDRIAL"/>
    <property type="match status" value="1"/>
</dbReference>
<dbReference type="EC" id="2.1.1.197" evidence="5"/>
<sequence>MRSLALSDVDNHIRDDTCRNEQSDWQARVARAFSRAAAHYDRRAGAQRHIGEALWQRLPEKAASVVDVGCATGDWTRKLAERYSEASIMGVDIAPGMLMEAQKRGGRVRWREGSAEALPAGDRSVDLIFSNLALQWCRNISAVMAEFARVLAPGGRAVFTTLLAGTLEEIGAAFQRPEALLTYSSRADHRRAADAAGLRVTGERTHLERFYYPDMAAVMASIKGVGAQIARPQGVGLTRRDLKAAAQRMEQRRTPDGLPVSYRCLTLTLERP</sequence>
<dbReference type="CDD" id="cd02440">
    <property type="entry name" value="AdoMet_MTases"/>
    <property type="match status" value="1"/>
</dbReference>
<evidence type="ECO:0000256" key="2">
    <source>
        <dbReference type="ARBA" id="ARBA00022679"/>
    </source>
</evidence>
<keyword evidence="8" id="KW-1185">Reference proteome</keyword>